<sequence>METLVYYFFKAFVKSGLFFYTKKIKVSGNENIPKKGAILFTANHPNGLVDPLFIATHIKRKTHFLVRASVFNNPIIAKFFNLLGMMPVYRIRDGIQQLSKNEEIFNKCQNLLKNNKALLIFPEGTHSKARTVRPLSKGFTRILFRTLDEYPNTDVLIIPIGITYQNVSSYPSKVSIHFGSPILANNFYNQQDINQSVKTLKELVSKQLKELSVHIPFNEEYEETLTFLNKKQTDFTDVNTVNAAINNRLTITEKKRSKNYTLSLFYLIILNSIIPFTIWKLVSKKINEIEFIDTFRFGLNVILFPFFYCIQSLIVSSFWGWKFGLAYFFSSLFLILLYTKLSPTHPPSE</sequence>
<dbReference type="PANTHER" id="PTHR31605">
    <property type="entry name" value="GLYCEROL-3-PHOSPHATE O-ACYLTRANSFERASE 1"/>
    <property type="match status" value="1"/>
</dbReference>
<dbReference type="SUPFAM" id="SSF69593">
    <property type="entry name" value="Glycerol-3-phosphate (1)-acyltransferase"/>
    <property type="match status" value="1"/>
</dbReference>
<dbReference type="EMBL" id="RAQM01000010">
    <property type="protein sequence ID" value="RKF03207.1"/>
    <property type="molecule type" value="Genomic_DNA"/>
</dbReference>
<name>A0A420DZX3_9FLAO</name>
<dbReference type="InterPro" id="IPR052744">
    <property type="entry name" value="GPAT/DAPAT"/>
</dbReference>
<dbReference type="GO" id="GO:0008654">
    <property type="term" value="P:phospholipid biosynthetic process"/>
    <property type="evidence" value="ECO:0007669"/>
    <property type="project" value="TreeGrafter"/>
</dbReference>
<dbReference type="GO" id="GO:0016287">
    <property type="term" value="F:glycerone-phosphate O-acyltransferase activity"/>
    <property type="evidence" value="ECO:0007669"/>
    <property type="project" value="TreeGrafter"/>
</dbReference>
<dbReference type="InterPro" id="IPR002123">
    <property type="entry name" value="Plipid/glycerol_acylTrfase"/>
</dbReference>
<evidence type="ECO:0000256" key="1">
    <source>
        <dbReference type="SAM" id="Phobius"/>
    </source>
</evidence>
<dbReference type="AlphaFoldDB" id="A0A420DZX3"/>
<evidence type="ECO:0000313" key="3">
    <source>
        <dbReference type="EMBL" id="RKF03207.1"/>
    </source>
</evidence>
<keyword evidence="3" id="KW-0012">Acyltransferase</keyword>
<feature type="domain" description="Phospholipid/glycerol acyltransferase" evidence="2">
    <location>
        <begin position="38"/>
        <end position="165"/>
    </location>
</feature>
<accession>A0A420DZX3</accession>
<dbReference type="SMART" id="SM00563">
    <property type="entry name" value="PlsC"/>
    <property type="match status" value="1"/>
</dbReference>
<keyword evidence="1" id="KW-1133">Transmembrane helix</keyword>
<comment type="caution">
    <text evidence="3">The sequence shown here is derived from an EMBL/GenBank/DDBJ whole genome shotgun (WGS) entry which is preliminary data.</text>
</comment>
<keyword evidence="3" id="KW-0808">Transferase</keyword>
<dbReference type="Proteomes" id="UP000285780">
    <property type="component" value="Unassembled WGS sequence"/>
</dbReference>
<dbReference type="PANTHER" id="PTHR31605:SF0">
    <property type="entry name" value="GLYCEROL-3-PHOSPHATE O-ACYLTRANSFERASE 1"/>
    <property type="match status" value="1"/>
</dbReference>
<reference evidence="3 4" key="1">
    <citation type="submission" date="2018-09" db="EMBL/GenBank/DDBJ databases">
        <title>Genomic Encyclopedia of Archaeal and Bacterial Type Strains, Phase II (KMG-II): from individual species to whole genera.</title>
        <authorList>
            <person name="Goeker M."/>
        </authorList>
    </citation>
    <scope>NUCLEOTIDE SEQUENCE [LARGE SCALE GENOMIC DNA]</scope>
    <source>
        <strain evidence="3 4">DSM 16505</strain>
    </source>
</reference>
<organism evidence="3 4">
    <name type="scientific">Tenacibaculum lutimaris</name>
    <dbReference type="NCBI Taxonomy" id="285258"/>
    <lineage>
        <taxon>Bacteria</taxon>
        <taxon>Pseudomonadati</taxon>
        <taxon>Bacteroidota</taxon>
        <taxon>Flavobacteriia</taxon>
        <taxon>Flavobacteriales</taxon>
        <taxon>Flavobacteriaceae</taxon>
        <taxon>Tenacibaculum</taxon>
    </lineage>
</organism>
<proteinExistence type="predicted"/>
<dbReference type="CDD" id="cd07992">
    <property type="entry name" value="LPLAT_AAK14816-like"/>
    <property type="match status" value="1"/>
</dbReference>
<dbReference type="Pfam" id="PF01553">
    <property type="entry name" value="Acyltransferase"/>
    <property type="match status" value="1"/>
</dbReference>
<evidence type="ECO:0000313" key="4">
    <source>
        <dbReference type="Proteomes" id="UP000285780"/>
    </source>
</evidence>
<feature type="transmembrane region" description="Helical" evidence="1">
    <location>
        <begin position="320"/>
        <end position="339"/>
    </location>
</feature>
<dbReference type="RefSeq" id="WP_120187301.1">
    <property type="nucleotide sequence ID" value="NZ_RAQM01000010.1"/>
</dbReference>
<feature type="transmembrane region" description="Helical" evidence="1">
    <location>
        <begin position="264"/>
        <end position="282"/>
    </location>
</feature>
<keyword evidence="1" id="KW-0472">Membrane</keyword>
<keyword evidence="1" id="KW-0812">Transmembrane</keyword>
<feature type="transmembrane region" description="Helical" evidence="1">
    <location>
        <begin position="294"/>
        <end position="314"/>
    </location>
</feature>
<keyword evidence="4" id="KW-1185">Reference proteome</keyword>
<evidence type="ECO:0000259" key="2">
    <source>
        <dbReference type="SMART" id="SM00563"/>
    </source>
</evidence>
<gene>
    <name evidence="3" type="ORF">C8N26_2197</name>
</gene>
<dbReference type="GO" id="GO:0004366">
    <property type="term" value="F:glycerol-3-phosphate O-acyltransferase activity"/>
    <property type="evidence" value="ECO:0007669"/>
    <property type="project" value="TreeGrafter"/>
</dbReference>
<protein>
    <submittedName>
        <fullName evidence="3">1-acyl-sn-glycerol-3-phosphate acyltransferase</fullName>
    </submittedName>
</protein>